<comment type="caution">
    <text evidence="9">The sequence shown here is derived from an EMBL/GenBank/DDBJ whole genome shotgun (WGS) entry which is preliminary data.</text>
</comment>
<dbReference type="InterPro" id="IPR055207">
    <property type="entry name" value="POLR3C_WHD"/>
</dbReference>
<keyword evidence="4 5" id="KW-0539">Nucleus</keyword>
<evidence type="ECO:0000256" key="1">
    <source>
        <dbReference type="ARBA" id="ARBA00004123"/>
    </source>
</evidence>
<evidence type="ECO:0000256" key="6">
    <source>
        <dbReference type="SAM" id="MobiDB-lite"/>
    </source>
</evidence>
<comment type="function">
    <text evidence="5">DNA-dependent RNA polymerase catalyzes the transcription of DNA into RNA using the four ribonucleoside triphosphates as substrates. Specific core component of RNA polymerase III which synthesizes small RNAs, such as 5S rRNA and tRNAs.</text>
</comment>
<sequence>MTTQTTLFQQKQQSFLALQIVEEEFGTEMKKVLQGIIEIQPFCTLNKLNTHLKLKEDWKDYQIKEYLVLLLKNNLIKSEKYQSDIKPEYNDQIIYQPNFTQIFGFLRHIYYLNYIKNLFGREAFLIIEYIINNQCANYQECSQVIFEEQNGNVQEEQLQYYFLKLIKENYLTRQKNWENIQDDSEKENEFGDDDEMEEEIKDQKENKKQKNKAQPLKNSPKKKLKKEDNTNQNQNLAQQVSKLIESIQGAQNQQNQQLSQEQLQNFIGSNFFGAQGNVNNGGNNNNNQLSLKEQIQNDFYLLKDPKDGTYNNYYLNHRKFIHDLRTKEICTVIEGKVGITHRYIVQAMLDHSQKLGRAQDFVKSERLTLRQIMEILPSELRNIKENEIKKDLDQLKLDGVHFVDVEYIQSQPHYYVNVKKIIKAIQFRHIAKIIERKYDLKTARIFRILKQYKCLDENTVTELSLLTPEQVRSCLQILTKDGFISYDSASEKDKPQPLIQAYTFNKIDVKNKISLFNLKVKLQNAYNINKEIEESENKLERVNEWKKILKMIKTLEIAILELDSALIYKYNCKKLEEQVNLEDCVKRCENKAEEECENPDNQDLCRKNFEQINKCVNKKLQYSNDDFEKQSSNVDNCIEDQGHIGIINYNKCIDKCIDIADPEELLQFQHQALKDDDEYQKLLKSWEQILENEELNSKILKNFLEQFGEESLLDQIPTEEKKKQQKYDL</sequence>
<accession>A0A0V0QZP5</accession>
<dbReference type="Proteomes" id="UP000054937">
    <property type="component" value="Unassembled WGS sequence"/>
</dbReference>
<name>A0A0V0QZP5_PSEPJ</name>
<dbReference type="OMA" id="NAYNINK"/>
<evidence type="ECO:0000256" key="3">
    <source>
        <dbReference type="ARBA" id="ARBA00023163"/>
    </source>
</evidence>
<reference evidence="9 10" key="1">
    <citation type="journal article" date="2015" name="Sci. Rep.">
        <title>Genome of the facultative scuticociliatosis pathogen Pseudocohnilembus persalinus provides insight into its virulence through horizontal gene transfer.</title>
        <authorList>
            <person name="Xiong J."/>
            <person name="Wang G."/>
            <person name="Cheng J."/>
            <person name="Tian M."/>
            <person name="Pan X."/>
            <person name="Warren A."/>
            <person name="Jiang C."/>
            <person name="Yuan D."/>
            <person name="Miao W."/>
        </authorList>
    </citation>
    <scope>NUCLEOTIDE SEQUENCE [LARGE SCALE GENOMIC DNA]</scope>
    <source>
        <strain evidence="9">36N120E</strain>
    </source>
</reference>
<dbReference type="GO" id="GO:0003697">
    <property type="term" value="F:single-stranded DNA binding"/>
    <property type="evidence" value="ECO:0007669"/>
    <property type="project" value="UniProtKB-UniRule"/>
</dbReference>
<dbReference type="InterPro" id="IPR008806">
    <property type="entry name" value="RNA_pol_III_Rpc82_C"/>
</dbReference>
<dbReference type="InterPro" id="IPR039748">
    <property type="entry name" value="RPC3"/>
</dbReference>
<dbReference type="PANTHER" id="PTHR12949">
    <property type="entry name" value="RNA POLYMERASE III DNA DIRECTED -RELATED"/>
    <property type="match status" value="1"/>
</dbReference>
<comment type="subunit">
    <text evidence="5">Component of the RNA polymerase III (Pol III) complex consisting of 17 subunits.</text>
</comment>
<dbReference type="EMBL" id="LDAU01000080">
    <property type="protein sequence ID" value="KRX07775.1"/>
    <property type="molecule type" value="Genomic_DNA"/>
</dbReference>
<dbReference type="InterPro" id="IPR036388">
    <property type="entry name" value="WH-like_DNA-bd_sf"/>
</dbReference>
<dbReference type="GO" id="GO:0005666">
    <property type="term" value="C:RNA polymerase III complex"/>
    <property type="evidence" value="ECO:0007669"/>
    <property type="project" value="UniProtKB-UniRule"/>
</dbReference>
<keyword evidence="3 5" id="KW-0804">Transcription</keyword>
<gene>
    <name evidence="9" type="ORF">PPERSA_07525</name>
</gene>
<dbReference type="PANTHER" id="PTHR12949:SF0">
    <property type="entry name" value="DNA-DIRECTED RNA POLYMERASE III SUBUNIT RPC3"/>
    <property type="match status" value="1"/>
</dbReference>
<feature type="compositionally biased region" description="Acidic residues" evidence="6">
    <location>
        <begin position="182"/>
        <end position="200"/>
    </location>
</feature>
<keyword evidence="10" id="KW-1185">Reference proteome</keyword>
<feature type="region of interest" description="Disordered" evidence="6">
    <location>
        <begin position="182"/>
        <end position="231"/>
    </location>
</feature>
<dbReference type="AlphaFoldDB" id="A0A0V0QZP5"/>
<dbReference type="InParanoid" id="A0A0V0QZP5"/>
<dbReference type="Pfam" id="PF05645">
    <property type="entry name" value="RNA_pol_Rpc82"/>
    <property type="match status" value="1"/>
</dbReference>
<evidence type="ECO:0000256" key="5">
    <source>
        <dbReference type="RuleBase" id="RU367076"/>
    </source>
</evidence>
<evidence type="ECO:0000313" key="9">
    <source>
        <dbReference type="EMBL" id="KRX07775.1"/>
    </source>
</evidence>
<evidence type="ECO:0000313" key="10">
    <source>
        <dbReference type="Proteomes" id="UP000054937"/>
    </source>
</evidence>
<evidence type="ECO:0000256" key="4">
    <source>
        <dbReference type="ARBA" id="ARBA00023242"/>
    </source>
</evidence>
<feature type="domain" description="DNA-directed RNA polymerase III subunit RPC3 winged-helix" evidence="8">
    <location>
        <begin position="430"/>
        <end position="491"/>
    </location>
</feature>
<comment type="similarity">
    <text evidence="5">Belongs to the eukaryotic RPC3/POLR3C RNA polymerase subunit family.</text>
</comment>
<evidence type="ECO:0000259" key="7">
    <source>
        <dbReference type="Pfam" id="PF05645"/>
    </source>
</evidence>
<feature type="domain" description="RNA polymerase III Rpc82 C -terminal" evidence="7">
    <location>
        <begin position="162"/>
        <end position="380"/>
    </location>
</feature>
<proteinExistence type="inferred from homology"/>
<keyword evidence="2 5" id="KW-0240">DNA-directed RNA polymerase</keyword>
<comment type="subcellular location">
    <subcellularLocation>
        <location evidence="1 5">Nucleus</location>
    </subcellularLocation>
</comment>
<dbReference type="OrthoDB" id="272392at2759"/>
<evidence type="ECO:0000256" key="2">
    <source>
        <dbReference type="ARBA" id="ARBA00022478"/>
    </source>
</evidence>
<dbReference type="Pfam" id="PF22536">
    <property type="entry name" value="WHD_POLR3C"/>
    <property type="match status" value="1"/>
</dbReference>
<dbReference type="Gene3D" id="1.10.10.10">
    <property type="entry name" value="Winged helix-like DNA-binding domain superfamily/Winged helix DNA-binding domain"/>
    <property type="match status" value="2"/>
</dbReference>
<evidence type="ECO:0000259" key="8">
    <source>
        <dbReference type="Pfam" id="PF22536"/>
    </source>
</evidence>
<protein>
    <recommendedName>
        <fullName evidence="5">DNA-directed RNA polymerase III subunit RPC3</fullName>
        <shortName evidence="5">RNA polymerase III subunit C3</shortName>
    </recommendedName>
</protein>
<organism evidence="9 10">
    <name type="scientific">Pseudocohnilembus persalinus</name>
    <name type="common">Ciliate</name>
    <dbReference type="NCBI Taxonomy" id="266149"/>
    <lineage>
        <taxon>Eukaryota</taxon>
        <taxon>Sar</taxon>
        <taxon>Alveolata</taxon>
        <taxon>Ciliophora</taxon>
        <taxon>Intramacronucleata</taxon>
        <taxon>Oligohymenophorea</taxon>
        <taxon>Scuticociliatia</taxon>
        <taxon>Philasterida</taxon>
        <taxon>Pseudocohnilembidae</taxon>
        <taxon>Pseudocohnilembus</taxon>
    </lineage>
</organism>